<accession>A0A182TB44</accession>
<feature type="region of interest" description="Disordered" evidence="1">
    <location>
        <begin position="1"/>
        <end position="30"/>
    </location>
</feature>
<feature type="region of interest" description="Disordered" evidence="1">
    <location>
        <begin position="332"/>
        <end position="351"/>
    </location>
</feature>
<evidence type="ECO:0000256" key="1">
    <source>
        <dbReference type="SAM" id="MobiDB-lite"/>
    </source>
</evidence>
<reference evidence="2" key="2">
    <citation type="submission" date="2020-05" db="UniProtKB">
        <authorList>
            <consortium name="EnsemblMetazoa"/>
        </authorList>
    </citation>
    <scope>IDENTIFICATION</scope>
    <source>
        <strain evidence="2">maculatus3</strain>
    </source>
</reference>
<organism evidence="2 3">
    <name type="scientific">Anopheles maculatus</name>
    <dbReference type="NCBI Taxonomy" id="74869"/>
    <lineage>
        <taxon>Eukaryota</taxon>
        <taxon>Metazoa</taxon>
        <taxon>Ecdysozoa</taxon>
        <taxon>Arthropoda</taxon>
        <taxon>Hexapoda</taxon>
        <taxon>Insecta</taxon>
        <taxon>Pterygota</taxon>
        <taxon>Neoptera</taxon>
        <taxon>Endopterygota</taxon>
        <taxon>Diptera</taxon>
        <taxon>Nematocera</taxon>
        <taxon>Culicoidea</taxon>
        <taxon>Culicidae</taxon>
        <taxon>Anophelinae</taxon>
        <taxon>Anopheles</taxon>
        <taxon>Anopheles maculatus group</taxon>
    </lineage>
</organism>
<dbReference type="EnsemblMetazoa" id="AMAM023286-RA">
    <property type="protein sequence ID" value="AMAM023286-PA"/>
    <property type="gene ID" value="AMAM023286"/>
</dbReference>
<evidence type="ECO:0000313" key="2">
    <source>
        <dbReference type="EnsemblMetazoa" id="AMAM023286-PA"/>
    </source>
</evidence>
<keyword evidence="3" id="KW-1185">Reference proteome</keyword>
<dbReference type="Proteomes" id="UP000075901">
    <property type="component" value="Unassembled WGS sequence"/>
</dbReference>
<reference evidence="3" key="1">
    <citation type="submission" date="2013-09" db="EMBL/GenBank/DDBJ databases">
        <title>The Genome Sequence of Anopheles maculatus species B.</title>
        <authorList>
            <consortium name="The Broad Institute Genomics Platform"/>
            <person name="Neafsey D.E."/>
            <person name="Besansky N."/>
            <person name="Howell P."/>
            <person name="Walton C."/>
            <person name="Young S.K."/>
            <person name="Zeng Q."/>
            <person name="Gargeya S."/>
            <person name="Fitzgerald M."/>
            <person name="Haas B."/>
            <person name="Abouelleil A."/>
            <person name="Allen A.W."/>
            <person name="Alvarado L."/>
            <person name="Arachchi H.M."/>
            <person name="Berlin A.M."/>
            <person name="Chapman S.B."/>
            <person name="Gainer-Dewar J."/>
            <person name="Goldberg J."/>
            <person name="Griggs A."/>
            <person name="Gujja S."/>
            <person name="Hansen M."/>
            <person name="Howarth C."/>
            <person name="Imamovic A."/>
            <person name="Ireland A."/>
            <person name="Larimer J."/>
            <person name="McCowan C."/>
            <person name="Murphy C."/>
            <person name="Pearson M."/>
            <person name="Poon T.W."/>
            <person name="Priest M."/>
            <person name="Roberts A."/>
            <person name="Saif S."/>
            <person name="Shea T."/>
            <person name="Sisk P."/>
            <person name="Sykes S."/>
            <person name="Wortman J."/>
            <person name="Nusbaum C."/>
            <person name="Birren B."/>
        </authorList>
    </citation>
    <scope>NUCLEOTIDE SEQUENCE [LARGE SCALE GENOMIC DNA]</scope>
    <source>
        <strain evidence="3">maculatus3</strain>
    </source>
</reference>
<dbReference type="VEuPathDB" id="VectorBase:AMAM023286"/>
<dbReference type="AlphaFoldDB" id="A0A182TB44"/>
<feature type="compositionally biased region" description="Low complexity" evidence="1">
    <location>
        <begin position="1"/>
        <end position="17"/>
    </location>
</feature>
<proteinExistence type="predicted"/>
<name>A0A182TB44_9DIPT</name>
<protein>
    <submittedName>
        <fullName evidence="2">Uncharacterized protein</fullName>
    </submittedName>
</protein>
<evidence type="ECO:0000313" key="3">
    <source>
        <dbReference type="Proteomes" id="UP000075901"/>
    </source>
</evidence>
<sequence>MAEEQQSQRSSSSSNRQPDCSGGQPKDAGQLQNGVEHANVLGSTKAAVHINGVAVDHFHQNSDVDEDRRSLCQNNDIQGFISYSSDSSMIELNLKFRKCACNENIINISKENLQQMQRTSPTGAAASATVIAGASSTAIVGPAGGVTSKEGKGKKMLSLNKDNLNRLVRKLNDTATNSPSSASCTKCRLSLDVKHILKQIVKVKAAPDDETVDCDESVCRHSRSPCADESCSRRSALPLTIDDSMVGLRADDSLIGSSASPLPSPNSPIPVIGTFERRHSETVERRSIGIQHASRQCRRKAPLLRAHGRSIAQAEEIIIISDEFRRQSLRDQQSIRVQKSPKKFSKSMESIDKRNPLSLSLRPVAIRSFPLPNTSSVHGLDPADEMLTIVVNNAAESAGDAGNPKSISKSVDDMSLGPGSCNELSVTAQPKSVEPAGDDVELIFISDEFVKRKSKSSSDVIIVQNAVDRRRESSRRKKPIKTLSVAGVEGCSAQDRRKLSITAARPASTEGRIVKSATIPVAAASPGSKAKNGRRKTTISNSNSFLTYEEPFSPETLENKDIGQLFAEASIE</sequence>